<sequence>MILVGDVGGTHTRLALFESITSRRLLYPIEYFKSKDIADFTTFVRLFLEKRKLKVKAACFGLPGLIVDGKAKLTNLNWFVDEEVLRDTCATEYCYLINDLQAAAYGLTVLDEKELVVIQEGKAQPRGCQALIAPGTGLGEAGLRWENGRYVPFPSEGAHVDFAPRNEQEIELFRYLHNLYGHVSYERVLSGPGLLNIYRFLKETQTAVDHNELETELENSEDPPRLISLHGLQKDSILCVKALDLFVSLLGAEAGNLALKFLASAGVYIGGGIAPHIVEKLKEPFFIESFCDKGRLSFFLKEVPLKVVLTPCLGLYGALHYIEEQMAAG</sequence>
<dbReference type="RefSeq" id="WP_206847901.1">
    <property type="nucleotide sequence ID" value="NZ_CP065956.1"/>
</dbReference>
<dbReference type="Gene3D" id="3.30.420.40">
    <property type="match status" value="1"/>
</dbReference>
<accession>A0ABX7PWT0</accession>
<name>A0ABX7PWT0_9BACT</name>
<dbReference type="Proteomes" id="UP000663088">
    <property type="component" value="Chromosome"/>
</dbReference>
<evidence type="ECO:0000256" key="2">
    <source>
        <dbReference type="ARBA" id="ARBA00022777"/>
    </source>
</evidence>
<dbReference type="EC" id="2.7.1.2" evidence="3"/>
<dbReference type="PANTHER" id="PTHR47363">
    <property type="entry name" value="GLUCOKINASE"/>
    <property type="match status" value="1"/>
</dbReference>
<comment type="similarity">
    <text evidence="3 4">Belongs to the bacterial glucokinase family.</text>
</comment>
<keyword evidence="3" id="KW-0963">Cytoplasm</keyword>
<dbReference type="Gene3D" id="3.40.367.20">
    <property type="match status" value="1"/>
</dbReference>
<dbReference type="InterPro" id="IPR043129">
    <property type="entry name" value="ATPase_NBD"/>
</dbReference>
<dbReference type="CDD" id="cd24008">
    <property type="entry name" value="ASKHA_NBD_GLK"/>
    <property type="match status" value="1"/>
</dbReference>
<keyword evidence="1 3" id="KW-0808">Transferase</keyword>
<keyword evidence="3" id="KW-0547">Nucleotide-binding</keyword>
<keyword evidence="6" id="KW-1185">Reference proteome</keyword>
<organism evidence="5 6">
    <name type="scientific">Candidatus Methylacidiphilum infernorum</name>
    <dbReference type="NCBI Taxonomy" id="511746"/>
    <lineage>
        <taxon>Bacteria</taxon>
        <taxon>Pseudomonadati</taxon>
        <taxon>Verrucomicrobiota</taxon>
        <taxon>Methylacidiphilae</taxon>
        <taxon>Methylacidiphilales</taxon>
        <taxon>Methylacidiphilaceae</taxon>
        <taxon>Methylacidiphilum (ex Ratnadevi et al. 2023)</taxon>
    </lineage>
</organism>
<dbReference type="Pfam" id="PF02685">
    <property type="entry name" value="Glucokinase"/>
    <property type="match status" value="1"/>
</dbReference>
<evidence type="ECO:0000256" key="1">
    <source>
        <dbReference type="ARBA" id="ARBA00022679"/>
    </source>
</evidence>
<evidence type="ECO:0000313" key="5">
    <source>
        <dbReference type="EMBL" id="QSR87454.1"/>
    </source>
</evidence>
<keyword evidence="3" id="KW-0067">ATP-binding</keyword>
<dbReference type="InterPro" id="IPR003836">
    <property type="entry name" value="Glucokinase"/>
</dbReference>
<dbReference type="GO" id="GO:0004340">
    <property type="term" value="F:glucokinase activity"/>
    <property type="evidence" value="ECO:0007669"/>
    <property type="project" value="UniProtKB-EC"/>
</dbReference>
<gene>
    <name evidence="3 5" type="primary">glk</name>
    <name evidence="5" type="ORF">EM20IM_03790</name>
</gene>
<dbReference type="HAMAP" id="MF_00524">
    <property type="entry name" value="Glucokinase"/>
    <property type="match status" value="1"/>
</dbReference>
<dbReference type="PANTHER" id="PTHR47363:SF1">
    <property type="entry name" value="GLUCOKINASE"/>
    <property type="match status" value="1"/>
</dbReference>
<proteinExistence type="inferred from homology"/>
<feature type="binding site" evidence="3">
    <location>
        <begin position="5"/>
        <end position="10"/>
    </location>
    <ligand>
        <name>ATP</name>
        <dbReference type="ChEBI" id="CHEBI:30616"/>
    </ligand>
</feature>
<dbReference type="SUPFAM" id="SSF53067">
    <property type="entry name" value="Actin-like ATPase domain"/>
    <property type="match status" value="1"/>
</dbReference>
<evidence type="ECO:0000313" key="6">
    <source>
        <dbReference type="Proteomes" id="UP000663088"/>
    </source>
</evidence>
<evidence type="ECO:0000256" key="3">
    <source>
        <dbReference type="HAMAP-Rule" id="MF_00524"/>
    </source>
</evidence>
<dbReference type="NCBIfam" id="TIGR00749">
    <property type="entry name" value="glk"/>
    <property type="match status" value="1"/>
</dbReference>
<reference evidence="5 6" key="1">
    <citation type="submission" date="2020-12" db="EMBL/GenBank/DDBJ databases">
        <authorList>
            <person name="Awala S.I."/>
            <person name="Gwak J.-H."/>
            <person name="Kim S.-J."/>
            <person name="Rhee S.-K."/>
        </authorList>
    </citation>
    <scope>NUCLEOTIDE SEQUENCE [LARGE SCALE GENOMIC DNA]</scope>
    <source>
        <strain evidence="5 6">IT5</strain>
    </source>
</reference>
<keyword evidence="3" id="KW-0324">Glycolysis</keyword>
<protein>
    <recommendedName>
        <fullName evidence="3">Glucokinase</fullName>
        <ecNumber evidence="3">2.7.1.2</ecNumber>
    </recommendedName>
    <alternativeName>
        <fullName evidence="3">Glucose kinase</fullName>
    </alternativeName>
</protein>
<dbReference type="EMBL" id="CP065956">
    <property type="protein sequence ID" value="QSR87454.1"/>
    <property type="molecule type" value="Genomic_DNA"/>
</dbReference>
<keyword evidence="2 3" id="KW-0418">Kinase</keyword>
<evidence type="ECO:0000256" key="4">
    <source>
        <dbReference type="RuleBase" id="RU004046"/>
    </source>
</evidence>
<comment type="catalytic activity">
    <reaction evidence="3">
        <text>D-glucose + ATP = D-glucose 6-phosphate + ADP + H(+)</text>
        <dbReference type="Rhea" id="RHEA:17825"/>
        <dbReference type="ChEBI" id="CHEBI:4167"/>
        <dbReference type="ChEBI" id="CHEBI:15378"/>
        <dbReference type="ChEBI" id="CHEBI:30616"/>
        <dbReference type="ChEBI" id="CHEBI:61548"/>
        <dbReference type="ChEBI" id="CHEBI:456216"/>
        <dbReference type="EC" id="2.7.1.2"/>
    </reaction>
</comment>
<comment type="subcellular location">
    <subcellularLocation>
        <location evidence="3">Cytoplasm</location>
    </subcellularLocation>
</comment>